<dbReference type="FunFam" id="3.40.50.300:FF:000888">
    <property type="entry name" value="GPN-loop GTPase 1"/>
    <property type="match status" value="1"/>
</dbReference>
<dbReference type="InterPro" id="IPR004130">
    <property type="entry name" value="Gpn"/>
</dbReference>
<dbReference type="InterPro" id="IPR030230">
    <property type="entry name" value="Gpn1/Npa3/XAB1"/>
</dbReference>
<dbReference type="AlphaFoldDB" id="A0A6A4W1L9"/>
<dbReference type="InterPro" id="IPR027417">
    <property type="entry name" value="P-loop_NTPase"/>
</dbReference>
<evidence type="ECO:0000256" key="3">
    <source>
        <dbReference type="ARBA" id="ARBA00022741"/>
    </source>
</evidence>
<dbReference type="EC" id="3.6.5.-" evidence="9"/>
<dbReference type="GO" id="GO:0005634">
    <property type="term" value="C:nucleus"/>
    <property type="evidence" value="ECO:0007669"/>
    <property type="project" value="UniProtKB-SubCell"/>
</dbReference>
<dbReference type="CDD" id="cd17870">
    <property type="entry name" value="GPN1"/>
    <property type="match status" value="1"/>
</dbReference>
<feature type="region of interest" description="Disordered" evidence="10">
    <location>
        <begin position="323"/>
        <end position="407"/>
    </location>
</feature>
<keyword evidence="6 9" id="KW-0342">GTP-binding</keyword>
<comment type="similarity">
    <text evidence="1 9">Belongs to the GPN-loop GTPase family.</text>
</comment>
<proteinExistence type="inferred from homology"/>
<evidence type="ECO:0000256" key="10">
    <source>
        <dbReference type="SAM" id="MobiDB-lite"/>
    </source>
</evidence>
<name>A0A6A4W1L9_AMPAM</name>
<evidence type="ECO:0000313" key="11">
    <source>
        <dbReference type="EMBL" id="KAF0299139.1"/>
    </source>
</evidence>
<evidence type="ECO:0000256" key="2">
    <source>
        <dbReference type="ARBA" id="ARBA00022490"/>
    </source>
</evidence>
<comment type="subunit">
    <text evidence="9">Binds to RNA polymerase II.</text>
</comment>
<evidence type="ECO:0000256" key="6">
    <source>
        <dbReference type="ARBA" id="ARBA00023134"/>
    </source>
</evidence>
<keyword evidence="2 9" id="KW-0963">Cytoplasm</keyword>
<evidence type="ECO:0000256" key="1">
    <source>
        <dbReference type="ARBA" id="ARBA00005290"/>
    </source>
</evidence>
<evidence type="ECO:0000256" key="8">
    <source>
        <dbReference type="ARBA" id="ARBA00055682"/>
    </source>
</evidence>
<comment type="caution">
    <text evidence="11">The sequence shown here is derived from an EMBL/GenBank/DDBJ whole genome shotgun (WGS) entry which is preliminary data.</text>
</comment>
<dbReference type="GO" id="GO:0005525">
    <property type="term" value="F:GTP binding"/>
    <property type="evidence" value="ECO:0007669"/>
    <property type="project" value="UniProtKB-KW"/>
</dbReference>
<keyword evidence="7" id="KW-0539">Nucleus</keyword>
<dbReference type="Gene3D" id="3.40.50.300">
    <property type="entry name" value="P-loop containing nucleotide triphosphate hydrolases"/>
    <property type="match status" value="1"/>
</dbReference>
<feature type="compositionally biased region" description="Low complexity" evidence="10">
    <location>
        <begin position="18"/>
        <end position="33"/>
    </location>
</feature>
<comment type="subcellular location">
    <subcellularLocation>
        <location evidence="9">Cytoplasm</location>
    </subcellularLocation>
    <subcellularLocation>
        <location evidence="9">Nucleus</location>
    </subcellularLocation>
</comment>
<comment type="function">
    <text evidence="8 9">Small GTPase required for proper nuclear import of RNA polymerase II (RNAPII). May act at an RNAP assembly step prior to nuclear import.</text>
</comment>
<reference evidence="11 12" key="1">
    <citation type="submission" date="2019-07" db="EMBL/GenBank/DDBJ databases">
        <title>Draft genome assembly of a fouling barnacle, Amphibalanus amphitrite (Darwin, 1854): The first reference genome for Thecostraca.</title>
        <authorList>
            <person name="Kim W."/>
        </authorList>
    </citation>
    <scope>NUCLEOTIDE SEQUENCE [LARGE SCALE GENOMIC DNA]</scope>
    <source>
        <strain evidence="11">SNU_AA5</strain>
        <tissue evidence="11">Soma without cirri and trophi</tissue>
    </source>
</reference>
<feature type="compositionally biased region" description="Acidic residues" evidence="10">
    <location>
        <begin position="363"/>
        <end position="383"/>
    </location>
</feature>
<dbReference type="GO" id="GO:0005737">
    <property type="term" value="C:cytoplasm"/>
    <property type="evidence" value="ECO:0007669"/>
    <property type="project" value="UniProtKB-SubCell"/>
</dbReference>
<accession>A0A6A4W1L9</accession>
<dbReference type="Pfam" id="PF03029">
    <property type="entry name" value="ATP_bind_1"/>
    <property type="match status" value="1"/>
</dbReference>
<dbReference type="EMBL" id="VIIS01001392">
    <property type="protein sequence ID" value="KAF0299139.1"/>
    <property type="molecule type" value="Genomic_DNA"/>
</dbReference>
<feature type="compositionally biased region" description="Basic and acidic residues" evidence="10">
    <location>
        <begin position="323"/>
        <end position="349"/>
    </location>
</feature>
<dbReference type="Proteomes" id="UP000440578">
    <property type="component" value="Unassembled WGS sequence"/>
</dbReference>
<gene>
    <name evidence="11" type="primary">GPN1_1</name>
    <name evidence="11" type="ORF">FJT64_003589</name>
</gene>
<dbReference type="GO" id="GO:0003924">
    <property type="term" value="F:GTPase activity"/>
    <property type="evidence" value="ECO:0007669"/>
    <property type="project" value="InterPro"/>
</dbReference>
<feature type="compositionally biased region" description="Polar residues" evidence="10">
    <location>
        <begin position="34"/>
        <end position="46"/>
    </location>
</feature>
<evidence type="ECO:0000256" key="5">
    <source>
        <dbReference type="ARBA" id="ARBA00023054"/>
    </source>
</evidence>
<organism evidence="11 12">
    <name type="scientific">Amphibalanus amphitrite</name>
    <name type="common">Striped barnacle</name>
    <name type="synonym">Balanus amphitrite</name>
    <dbReference type="NCBI Taxonomy" id="1232801"/>
    <lineage>
        <taxon>Eukaryota</taxon>
        <taxon>Metazoa</taxon>
        <taxon>Ecdysozoa</taxon>
        <taxon>Arthropoda</taxon>
        <taxon>Crustacea</taxon>
        <taxon>Multicrustacea</taxon>
        <taxon>Cirripedia</taxon>
        <taxon>Thoracica</taxon>
        <taxon>Thoracicalcarea</taxon>
        <taxon>Balanomorpha</taxon>
        <taxon>Balanoidea</taxon>
        <taxon>Balanidae</taxon>
        <taxon>Amphibalaninae</taxon>
        <taxon>Amphibalanus</taxon>
    </lineage>
</organism>
<keyword evidence="3 9" id="KW-0547">Nucleotide-binding</keyword>
<dbReference type="PANTHER" id="PTHR21231:SF8">
    <property type="entry name" value="GPN-LOOP GTPASE 1"/>
    <property type="match status" value="1"/>
</dbReference>
<feature type="region of interest" description="Disordered" evidence="10">
    <location>
        <begin position="1"/>
        <end position="50"/>
    </location>
</feature>
<dbReference type="SUPFAM" id="SSF52540">
    <property type="entry name" value="P-loop containing nucleoside triphosphate hydrolases"/>
    <property type="match status" value="1"/>
</dbReference>
<dbReference type="OrthoDB" id="243313at2759"/>
<sequence length="407" mass="45131">MAEAGVSKMNASSVPENGSAGVAGAAPSNAADSQQCPSSTDSSDNAKASGDFSKKPTCLIFLGMAGSGKTTLVQKVTSYLYEKKPAPYVINLDPACAEMPYPANIDIRDTVKYKDVMKQYGLGPNGGIVTSLNLFATQFDQLLGLLDKRQDQHEYVIIDTPGQIEVFTWSASGSIITEALAAGFPTVIVYVMDSVRSVNPVTFMSNMLYACSILYKTRLPFVVALNKARILPTDVVDSSYAEEWMRDFEAFDEALRSESSYATNLTYSMSLVLDEFYSNLRCTGVSAVTGARLDRLLELVGDARREYLTEYRAEYERLRAARDQAERGRQRRDLQRLEADLEPQDREATVESDVTLRSAARVDDDDDLAEERETERDDEDDTESFQSFLQQHKQRQAARRTTDASKS</sequence>
<protein>
    <recommendedName>
        <fullName evidence="9">GPN-loop GTPase</fullName>
        <ecNumber evidence="9">3.6.5.-</ecNumber>
    </recommendedName>
</protein>
<evidence type="ECO:0000313" key="12">
    <source>
        <dbReference type="Proteomes" id="UP000440578"/>
    </source>
</evidence>
<keyword evidence="12" id="KW-1185">Reference proteome</keyword>
<dbReference type="PANTHER" id="PTHR21231">
    <property type="entry name" value="XPA-BINDING PROTEIN 1-RELATED"/>
    <property type="match status" value="1"/>
</dbReference>
<keyword evidence="5" id="KW-0175">Coiled coil</keyword>
<evidence type="ECO:0000256" key="4">
    <source>
        <dbReference type="ARBA" id="ARBA00022801"/>
    </source>
</evidence>
<keyword evidence="4 9" id="KW-0378">Hydrolase</keyword>
<evidence type="ECO:0000256" key="9">
    <source>
        <dbReference type="RuleBase" id="RU365059"/>
    </source>
</evidence>
<evidence type="ECO:0000256" key="7">
    <source>
        <dbReference type="ARBA" id="ARBA00023242"/>
    </source>
</evidence>